<evidence type="ECO:0000313" key="4">
    <source>
        <dbReference type="EMBL" id="NIJ44723.1"/>
    </source>
</evidence>
<comment type="caution">
    <text evidence="4">The sequence shown here is derived from an EMBL/GenBank/DDBJ whole genome shotgun (WGS) entry which is preliminary data.</text>
</comment>
<dbReference type="Gene3D" id="2.60.450.10">
    <property type="entry name" value="Lipopolysaccharide (LPS) transport protein A like domain"/>
    <property type="match status" value="2"/>
</dbReference>
<dbReference type="InterPro" id="IPR050218">
    <property type="entry name" value="LptD"/>
</dbReference>
<keyword evidence="1" id="KW-0472">Membrane</keyword>
<keyword evidence="5" id="KW-1185">Reference proteome</keyword>
<dbReference type="PANTHER" id="PTHR30189">
    <property type="entry name" value="LPS-ASSEMBLY PROTEIN"/>
    <property type="match status" value="1"/>
</dbReference>
<dbReference type="Pfam" id="PF13100">
    <property type="entry name" value="OstA_2"/>
    <property type="match status" value="1"/>
</dbReference>
<dbReference type="PANTHER" id="PTHR30189:SF1">
    <property type="entry name" value="LPS-ASSEMBLY PROTEIN LPTD"/>
    <property type="match status" value="1"/>
</dbReference>
<name>A0ABX0U7J4_9FLAO</name>
<sequence>MKLTINLKTFLLFLIPFMGMTQTSKIKILHSNQTYRDQKQYPGAMVLNGNVQVEHQGALLTCKKALFYQLENRLYAYGDVFVNQADTLTQKSDHLQYDGDSQKALSWGKVVVKDKDITLTTDTLHFNRATQVLTYDCFGTIVNQDNTLTSQIGEYFANDKKLTARQNVQVVNPDMNLKTGHMDYYTETGRTYLYGPSTIINKESELYTERGIYDTRLSLGYLLKNSIIYHESNEIEGDSLYYNKLKSFASGTGNLVITDTVNKIIVTGDYGEVYRDKDSIIVTKRPLAISTVEKDSMFIHGDTLSITGPEKNKLMKVFHHVKIFKSDLSGKCDSLVTHQGKGITELYSNPVLWSGANQITGDSIRLISDLETNKLDSLNIIKNALIVQKDSVGYNQIAGRNMYGKFENQKLTSLLAKGNGAVVNYARNEQAELTAIMDMECSNIQFNLKENKIQDIMFLKKPDGKTYPPAKFPEDRKLIKGFIWRGAERPLKKEDIFIHD</sequence>
<evidence type="ECO:0000259" key="2">
    <source>
        <dbReference type="Pfam" id="PF03968"/>
    </source>
</evidence>
<reference evidence="4 5" key="1">
    <citation type="submission" date="2020-03" db="EMBL/GenBank/DDBJ databases">
        <title>Genomic Encyclopedia of Type Strains, Phase IV (KMG-IV): sequencing the most valuable type-strain genomes for metagenomic binning, comparative biology and taxonomic classification.</title>
        <authorList>
            <person name="Goeker M."/>
        </authorList>
    </citation>
    <scope>NUCLEOTIDE SEQUENCE [LARGE SCALE GENOMIC DNA]</scope>
    <source>
        <strain evidence="4 5">DSM 101599</strain>
    </source>
</reference>
<dbReference type="RefSeq" id="WP_167185254.1">
    <property type="nucleotide sequence ID" value="NZ_JAASQL010000001.1"/>
</dbReference>
<dbReference type="EMBL" id="JAASQL010000001">
    <property type="protein sequence ID" value="NIJ44723.1"/>
    <property type="molecule type" value="Genomic_DNA"/>
</dbReference>
<evidence type="ECO:0000313" key="5">
    <source>
        <dbReference type="Proteomes" id="UP000745859"/>
    </source>
</evidence>
<feature type="domain" description="Organic solvent tolerance-like N-terminal" evidence="3">
    <location>
        <begin position="24"/>
        <end position="179"/>
    </location>
</feature>
<evidence type="ECO:0000256" key="1">
    <source>
        <dbReference type="ARBA" id="ARBA00023237"/>
    </source>
</evidence>
<keyword evidence="1" id="KW-0998">Cell outer membrane</keyword>
<proteinExistence type="predicted"/>
<evidence type="ECO:0000259" key="3">
    <source>
        <dbReference type="Pfam" id="PF13100"/>
    </source>
</evidence>
<protein>
    <submittedName>
        <fullName evidence="4">Lipopolysaccharide export system protein LptA</fullName>
    </submittedName>
</protein>
<dbReference type="Pfam" id="PF03968">
    <property type="entry name" value="LptD_N"/>
    <property type="match status" value="1"/>
</dbReference>
<feature type="domain" description="Organic solvent tolerance-like N-terminal" evidence="2">
    <location>
        <begin position="234"/>
        <end position="366"/>
    </location>
</feature>
<dbReference type="Proteomes" id="UP000745859">
    <property type="component" value="Unassembled WGS sequence"/>
</dbReference>
<organism evidence="4 5">
    <name type="scientific">Wenyingzhuangia heitensis</name>
    <dbReference type="NCBI Taxonomy" id="1487859"/>
    <lineage>
        <taxon>Bacteria</taxon>
        <taxon>Pseudomonadati</taxon>
        <taxon>Bacteroidota</taxon>
        <taxon>Flavobacteriia</taxon>
        <taxon>Flavobacteriales</taxon>
        <taxon>Flavobacteriaceae</taxon>
        <taxon>Wenyingzhuangia</taxon>
    </lineage>
</organism>
<dbReference type="InterPro" id="IPR005653">
    <property type="entry name" value="OstA-like_N"/>
</dbReference>
<accession>A0ABX0U7J4</accession>
<gene>
    <name evidence="4" type="ORF">FHR24_001162</name>
</gene>